<dbReference type="Proteomes" id="UP000282957">
    <property type="component" value="Unassembled WGS sequence"/>
</dbReference>
<keyword evidence="3" id="KW-0520">NAD</keyword>
<accession>A0A437M2E8</accession>
<dbReference type="EMBL" id="SACL01000009">
    <property type="protein sequence ID" value="RVT91871.1"/>
    <property type="molecule type" value="Genomic_DNA"/>
</dbReference>
<protein>
    <submittedName>
        <fullName evidence="8">NAD(P)-dependent oxidoreductase</fullName>
    </submittedName>
</protein>
<dbReference type="AlphaFoldDB" id="A0A437M2E8"/>
<dbReference type="GO" id="GO:0050661">
    <property type="term" value="F:NADP binding"/>
    <property type="evidence" value="ECO:0007669"/>
    <property type="project" value="InterPro"/>
</dbReference>
<dbReference type="InterPro" id="IPR002204">
    <property type="entry name" value="3-OH-isobutyrate_DH-rel_CS"/>
</dbReference>
<evidence type="ECO:0000256" key="5">
    <source>
        <dbReference type="SAM" id="SignalP"/>
    </source>
</evidence>
<dbReference type="SUPFAM" id="SSF51735">
    <property type="entry name" value="NAD(P)-binding Rossmann-fold domains"/>
    <property type="match status" value="1"/>
</dbReference>
<keyword evidence="2" id="KW-0560">Oxidoreductase</keyword>
<keyword evidence="5" id="KW-0732">Signal</keyword>
<dbReference type="GO" id="GO:0016054">
    <property type="term" value="P:organic acid catabolic process"/>
    <property type="evidence" value="ECO:0007669"/>
    <property type="project" value="UniProtKB-ARBA"/>
</dbReference>
<dbReference type="InterPro" id="IPR015815">
    <property type="entry name" value="HIBADH-related"/>
</dbReference>
<evidence type="ECO:0000259" key="6">
    <source>
        <dbReference type="Pfam" id="PF03446"/>
    </source>
</evidence>
<feature type="signal peptide" evidence="5">
    <location>
        <begin position="1"/>
        <end position="20"/>
    </location>
</feature>
<feature type="chain" id="PRO_5019192580" evidence="5">
    <location>
        <begin position="21"/>
        <end position="290"/>
    </location>
</feature>
<dbReference type="PIRSF" id="PIRSF000103">
    <property type="entry name" value="HIBADH"/>
    <property type="match status" value="1"/>
</dbReference>
<feature type="domain" description="6-phosphogluconate dehydrogenase NADP-binding" evidence="6">
    <location>
        <begin position="8"/>
        <end position="161"/>
    </location>
</feature>
<dbReference type="Pfam" id="PF03446">
    <property type="entry name" value="NAD_binding_2"/>
    <property type="match status" value="1"/>
</dbReference>
<dbReference type="PROSITE" id="PS00895">
    <property type="entry name" value="3_HYDROXYISOBUT_DH"/>
    <property type="match status" value="1"/>
</dbReference>
<dbReference type="InterPro" id="IPR029154">
    <property type="entry name" value="HIBADH-like_NADP-bd"/>
</dbReference>
<evidence type="ECO:0000256" key="4">
    <source>
        <dbReference type="PIRSR" id="PIRSR000103-1"/>
    </source>
</evidence>
<dbReference type="PANTHER" id="PTHR43060">
    <property type="entry name" value="3-HYDROXYISOBUTYRATE DEHYDROGENASE-LIKE 1, MITOCHONDRIAL-RELATED"/>
    <property type="match status" value="1"/>
</dbReference>
<feature type="domain" description="3-hydroxyisobutyrate dehydrogenase-like NAD-binding" evidence="7">
    <location>
        <begin position="164"/>
        <end position="280"/>
    </location>
</feature>
<keyword evidence="9" id="KW-1185">Reference proteome</keyword>
<evidence type="ECO:0000313" key="9">
    <source>
        <dbReference type="Proteomes" id="UP000282957"/>
    </source>
</evidence>
<evidence type="ECO:0000256" key="3">
    <source>
        <dbReference type="ARBA" id="ARBA00023027"/>
    </source>
</evidence>
<gene>
    <name evidence="8" type="ORF">EOD42_21150</name>
</gene>
<reference evidence="8 9" key="1">
    <citation type="submission" date="2019-01" db="EMBL/GenBank/DDBJ databases">
        <authorList>
            <person name="Chen W.-M."/>
        </authorList>
    </citation>
    <scope>NUCLEOTIDE SEQUENCE [LARGE SCALE GENOMIC DNA]</scope>
    <source>
        <strain evidence="8 9">CCP-6</strain>
    </source>
</reference>
<evidence type="ECO:0000256" key="1">
    <source>
        <dbReference type="ARBA" id="ARBA00009080"/>
    </source>
</evidence>
<organism evidence="8 9">
    <name type="scientific">Rhodovarius crocodyli</name>
    <dbReference type="NCBI Taxonomy" id="1979269"/>
    <lineage>
        <taxon>Bacteria</taxon>
        <taxon>Pseudomonadati</taxon>
        <taxon>Pseudomonadota</taxon>
        <taxon>Alphaproteobacteria</taxon>
        <taxon>Acetobacterales</taxon>
        <taxon>Roseomonadaceae</taxon>
        <taxon>Rhodovarius</taxon>
    </lineage>
</organism>
<feature type="active site" evidence="4">
    <location>
        <position position="170"/>
    </location>
</feature>
<dbReference type="GO" id="GO:0016491">
    <property type="term" value="F:oxidoreductase activity"/>
    <property type="evidence" value="ECO:0007669"/>
    <property type="project" value="UniProtKB-KW"/>
</dbReference>
<evidence type="ECO:0000313" key="8">
    <source>
        <dbReference type="EMBL" id="RVT91871.1"/>
    </source>
</evidence>
<dbReference type="InterPro" id="IPR013328">
    <property type="entry name" value="6PGD_dom2"/>
</dbReference>
<dbReference type="InterPro" id="IPR008927">
    <property type="entry name" value="6-PGluconate_DH-like_C_sf"/>
</dbReference>
<dbReference type="Pfam" id="PF14833">
    <property type="entry name" value="NAD_binding_11"/>
    <property type="match status" value="1"/>
</dbReference>
<comment type="caution">
    <text evidence="8">The sequence shown here is derived from an EMBL/GenBank/DDBJ whole genome shotgun (WGS) entry which is preliminary data.</text>
</comment>
<dbReference type="PANTHER" id="PTHR43060:SF15">
    <property type="entry name" value="3-HYDROXYISOBUTYRATE DEHYDROGENASE-LIKE 1, MITOCHONDRIAL-RELATED"/>
    <property type="match status" value="1"/>
</dbReference>
<dbReference type="InterPro" id="IPR036291">
    <property type="entry name" value="NAD(P)-bd_dom_sf"/>
</dbReference>
<evidence type="ECO:0000256" key="2">
    <source>
        <dbReference type="ARBA" id="ARBA00023002"/>
    </source>
</evidence>
<dbReference type="SUPFAM" id="SSF48179">
    <property type="entry name" value="6-phosphogluconate dehydrogenase C-terminal domain-like"/>
    <property type="match status" value="1"/>
</dbReference>
<dbReference type="GO" id="GO:0051287">
    <property type="term" value="F:NAD binding"/>
    <property type="evidence" value="ECO:0007669"/>
    <property type="project" value="InterPro"/>
</dbReference>
<dbReference type="Gene3D" id="3.40.50.720">
    <property type="entry name" value="NAD(P)-binding Rossmann-like Domain"/>
    <property type="match status" value="1"/>
</dbReference>
<dbReference type="Gene3D" id="1.10.1040.10">
    <property type="entry name" value="N-(1-d-carboxylethyl)-l-norvaline Dehydrogenase, domain 2"/>
    <property type="match status" value="1"/>
</dbReference>
<proteinExistence type="inferred from homology"/>
<comment type="similarity">
    <text evidence="1">Belongs to the HIBADH-related family.</text>
</comment>
<name>A0A437M2E8_9PROT</name>
<sequence>MAPPARAAFIGLGVMGRAMAANLVKAGYRLTVSSRTRKDVEGAVWADSAAAAASEASIIGICVPDTPDVERVLFGAGGVAETVAEGTVVIDFSTISAEATRNFALRLKSETGAILLDSPVSGGPQGAIDGTLTCMVGGEAAAFEAARPFLTAVGGTITRLGASGAGQICKSANQMIISSTMHAVFEALVLGRKAGLDPKVMREALLGGSARSFVLENHALRWLEGRLTPGFRAELMLKDMKLASAALAANGVYAPVAASATRTLGVMVETGHGGLDVAALGQEIAERSGL</sequence>
<dbReference type="OrthoDB" id="9812907at2"/>
<evidence type="ECO:0000259" key="7">
    <source>
        <dbReference type="Pfam" id="PF14833"/>
    </source>
</evidence>
<dbReference type="InterPro" id="IPR006115">
    <property type="entry name" value="6PGDH_NADP-bd"/>
</dbReference>